<evidence type="ECO:0000313" key="2">
    <source>
        <dbReference type="EMBL" id="AKQ42174.1"/>
    </source>
</evidence>
<gene>
    <name evidence="2" type="ORF">CP97_09310</name>
</gene>
<dbReference type="OrthoDB" id="5402191at2"/>
<accession>A0A0H4VGF1</accession>
<dbReference type="RefSeq" id="WP_048885700.1">
    <property type="nucleotide sequence ID" value="NZ_CP011310.1"/>
</dbReference>
<dbReference type="PATRIC" id="fig|1648404.4.peg.1938"/>
<feature type="signal peptide" evidence="1">
    <location>
        <begin position="1"/>
        <end position="15"/>
    </location>
</feature>
<dbReference type="PROSITE" id="PS51257">
    <property type="entry name" value="PROKAR_LIPOPROTEIN"/>
    <property type="match status" value="1"/>
</dbReference>
<evidence type="ECO:0008006" key="4">
    <source>
        <dbReference type="Google" id="ProtNLM"/>
    </source>
</evidence>
<keyword evidence="3" id="KW-1185">Reference proteome</keyword>
<reference evidence="3" key="2">
    <citation type="submission" date="2015-04" db="EMBL/GenBank/DDBJ databases">
        <title>The complete genome sequence of Erythrobacter sp. s21-N3.</title>
        <authorList>
            <person name="Zhuang L."/>
            <person name="Liu Y."/>
            <person name="Shao Z."/>
        </authorList>
    </citation>
    <scope>NUCLEOTIDE SEQUENCE [LARGE SCALE GENOMIC DNA]</scope>
    <source>
        <strain evidence="3">s21-N3</strain>
    </source>
</reference>
<protein>
    <recommendedName>
        <fullName evidence="4">Lipoprotein</fullName>
    </recommendedName>
</protein>
<organism evidence="2 3">
    <name type="scientific">Aurantiacibacter atlanticus</name>
    <dbReference type="NCBI Taxonomy" id="1648404"/>
    <lineage>
        <taxon>Bacteria</taxon>
        <taxon>Pseudomonadati</taxon>
        <taxon>Pseudomonadota</taxon>
        <taxon>Alphaproteobacteria</taxon>
        <taxon>Sphingomonadales</taxon>
        <taxon>Erythrobacteraceae</taxon>
        <taxon>Aurantiacibacter</taxon>
    </lineage>
</organism>
<reference evidence="2 3" key="1">
    <citation type="journal article" date="2015" name="Int. J. Syst. Evol. Microbiol.">
        <title>Erythrobacter atlanticus sp. nov., a bacterium from ocean sediment able to degrade polycyclic aromatic hydrocarbons.</title>
        <authorList>
            <person name="Zhuang L."/>
            <person name="Liu Y."/>
            <person name="Wang L."/>
            <person name="Wang W."/>
            <person name="Shao Z."/>
        </authorList>
    </citation>
    <scope>NUCLEOTIDE SEQUENCE [LARGE SCALE GENOMIC DNA]</scope>
    <source>
        <strain evidence="3">s21-N3</strain>
    </source>
</reference>
<dbReference type="KEGG" id="ery:CP97_09310"/>
<proteinExistence type="predicted"/>
<name>A0A0H4VGF1_9SPHN</name>
<sequence>MMRALLLVALWPALAACGAGNAASSGQYFDCALGGAVGFEPVCTSERAEMDGKRLLILRHPDGTFRRFELGVEGRGIITADGIEQAQVTSGSGLVEIRVGPDRYRVPVAQ</sequence>
<dbReference type="Proteomes" id="UP000059113">
    <property type="component" value="Chromosome"/>
</dbReference>
<dbReference type="EMBL" id="CP011310">
    <property type="protein sequence ID" value="AKQ42174.1"/>
    <property type="molecule type" value="Genomic_DNA"/>
</dbReference>
<evidence type="ECO:0000256" key="1">
    <source>
        <dbReference type="SAM" id="SignalP"/>
    </source>
</evidence>
<dbReference type="AlphaFoldDB" id="A0A0H4VGF1"/>
<keyword evidence="1" id="KW-0732">Signal</keyword>
<dbReference type="STRING" id="1648404.CP97_09310"/>
<feature type="chain" id="PRO_5013130852" description="Lipoprotein" evidence="1">
    <location>
        <begin position="16"/>
        <end position="110"/>
    </location>
</feature>
<evidence type="ECO:0000313" key="3">
    <source>
        <dbReference type="Proteomes" id="UP000059113"/>
    </source>
</evidence>